<organism evidence="1 2">
    <name type="scientific">Neorickettsia findlayensis</name>
    <dbReference type="NCBI Taxonomy" id="2686014"/>
    <lineage>
        <taxon>Bacteria</taxon>
        <taxon>Pseudomonadati</taxon>
        <taxon>Pseudomonadota</taxon>
        <taxon>Alphaproteobacteria</taxon>
        <taxon>Rickettsiales</taxon>
        <taxon>Anaplasmataceae</taxon>
        <taxon>Neorickettsia</taxon>
    </lineage>
</organism>
<proteinExistence type="predicted"/>
<dbReference type="KEGG" id="nef:GP480_00020"/>
<dbReference type="RefSeq" id="WP_160094738.1">
    <property type="nucleotide sequence ID" value="NZ_CP047224.1"/>
</dbReference>
<evidence type="ECO:0000313" key="1">
    <source>
        <dbReference type="EMBL" id="QHD64873.1"/>
    </source>
</evidence>
<gene>
    <name evidence="1" type="ORF">GP480_00020</name>
</gene>
<sequence length="415" mass="47457">MYDYVVVGGGIESFLFCFLILHNTKKSNIAFVTKSPSDMSKHSSLSKVGFRHVSASEYTNLFSRFHLETLSRRAVLGGWNEIGRPLKTQEKYWLKKRLLEGRFLYQNLDRKLKNLAFRGPLLWKEFFSNYPEFAVDIDLIKGIYGVSNYCEKGEDSTQPLKIDDIEWNLVCGRDISFESDGFSFNSLKFCKKIGDFLSNNGISFFYNTEISKVDFTSTKKLKYMISSHGKIFHGKNYFIAIGDNFFGYNDYFNLRKLTQPIIGSWHLVHDVDLKHPLKYSNYVGPNLTFWQNYTPVSCNSFTKFESHGFQDGKKAVVVGTGCMWKGSTRGEYHSNVEFVKRNEKVIKDLFPAKEIILLDGNCTRNFSYNSLPIVKRGSSLEGKYLLISGTGTFTTANAVNSASEAVEFFLGNKQH</sequence>
<dbReference type="EMBL" id="CP047224">
    <property type="protein sequence ID" value="QHD64873.1"/>
    <property type="molecule type" value="Genomic_DNA"/>
</dbReference>
<dbReference type="AlphaFoldDB" id="A0A6P1G9E9"/>
<evidence type="ECO:0008006" key="3">
    <source>
        <dbReference type="Google" id="ProtNLM"/>
    </source>
</evidence>
<reference evidence="1 2" key="2">
    <citation type="journal article" date="2020" name="MBio">
        <title>Isolation and Molecular Analysis of a Novel Neorickettsia Species That Causes Potomac Horse Fever.</title>
        <authorList>
            <person name="Teymournejad O."/>
            <person name="Lin M."/>
            <person name="Bekebrede H."/>
            <person name="Kamr A."/>
            <person name="Toribio R.E."/>
            <person name="Arroyo L.G."/>
            <person name="Baird J.D."/>
            <person name="Rikihisa Y."/>
        </authorList>
    </citation>
    <scope>NUCLEOTIDE SEQUENCE [LARGE SCALE GENOMIC DNA]</scope>
    <source>
        <strain evidence="1 2">Fin17</strain>
    </source>
</reference>
<name>A0A6P1G9E9_9RICK</name>
<reference evidence="1 2" key="1">
    <citation type="journal article" date="2020" name="MBio">
        <title>Erratum for Teymournejad et al., 'Isolation and Molecular Analysis of a Novel Neorickettsia Species That Causes Potomac Horse Fever'.</title>
        <authorList>
            <person name="Teymournejad O."/>
            <person name="Lin M."/>
            <person name="Bekebrede H."/>
            <person name="Kamr A."/>
            <person name="Toribio R.E."/>
            <person name="Arroyo L.G."/>
            <person name="Baird J.D."/>
            <person name="Rikihisa Y."/>
        </authorList>
    </citation>
    <scope>NUCLEOTIDE SEQUENCE [LARGE SCALE GENOMIC DNA]</scope>
    <source>
        <strain evidence="1 2">Fin17</strain>
    </source>
</reference>
<evidence type="ECO:0000313" key="2">
    <source>
        <dbReference type="Proteomes" id="UP000464912"/>
    </source>
</evidence>
<keyword evidence="2" id="KW-1185">Reference proteome</keyword>
<dbReference type="Proteomes" id="UP000464912">
    <property type="component" value="Chromosome"/>
</dbReference>
<accession>A0A6P1G9E9</accession>
<protein>
    <recommendedName>
        <fullName evidence="3">FAD-dependent oxidoreductase</fullName>
    </recommendedName>
</protein>